<keyword evidence="1" id="KW-0472">Membrane</keyword>
<feature type="transmembrane region" description="Helical" evidence="1">
    <location>
        <begin position="7"/>
        <end position="24"/>
    </location>
</feature>
<keyword evidence="1" id="KW-0812">Transmembrane</keyword>
<dbReference type="Proteomes" id="UP001257277">
    <property type="component" value="Unassembled WGS sequence"/>
</dbReference>
<comment type="caution">
    <text evidence="2">The sequence shown here is derived from an EMBL/GenBank/DDBJ whole genome shotgun (WGS) entry which is preliminary data.</text>
</comment>
<keyword evidence="1" id="KW-1133">Transmembrane helix</keyword>
<name>A0ABU3LG16_9FLAO</name>
<evidence type="ECO:0000313" key="2">
    <source>
        <dbReference type="EMBL" id="MDT7832548.1"/>
    </source>
</evidence>
<dbReference type="EMBL" id="JAVTTO010000003">
    <property type="protein sequence ID" value="MDT7832548.1"/>
    <property type="molecule type" value="Genomic_DNA"/>
</dbReference>
<proteinExistence type="predicted"/>
<feature type="transmembrane region" description="Helical" evidence="1">
    <location>
        <begin position="30"/>
        <end position="51"/>
    </location>
</feature>
<reference evidence="2 3" key="1">
    <citation type="submission" date="2023-09" db="EMBL/GenBank/DDBJ databases">
        <title>Novel taxa isolated from Blanes Bay.</title>
        <authorList>
            <person name="Rey-Velasco X."/>
            <person name="Lucena T."/>
        </authorList>
    </citation>
    <scope>NUCLEOTIDE SEQUENCE [LARGE SCALE GENOMIC DNA]</scope>
    <source>
        <strain evidence="2 3">S356</strain>
    </source>
</reference>
<protein>
    <submittedName>
        <fullName evidence="2">Uncharacterized protein</fullName>
    </submittedName>
</protein>
<evidence type="ECO:0000256" key="1">
    <source>
        <dbReference type="SAM" id="Phobius"/>
    </source>
</evidence>
<sequence>MKTLSKILFIIFIVWIAIGIYLLNTEHEKAQIVMGLAVFFFSFIFMPVFIYHRYRKGKYKKYVLNDRTLLGKMKKMDEE</sequence>
<dbReference type="RefSeq" id="WP_349241808.1">
    <property type="nucleotide sequence ID" value="NZ_JAVTTO010000003.1"/>
</dbReference>
<keyword evidence="3" id="KW-1185">Reference proteome</keyword>
<accession>A0ABU3LG16</accession>
<evidence type="ECO:0000313" key="3">
    <source>
        <dbReference type="Proteomes" id="UP001257277"/>
    </source>
</evidence>
<organism evidence="2 3">
    <name type="scientific">Asprobacillus argus</name>
    <dbReference type="NCBI Taxonomy" id="3076534"/>
    <lineage>
        <taxon>Bacteria</taxon>
        <taxon>Pseudomonadati</taxon>
        <taxon>Bacteroidota</taxon>
        <taxon>Flavobacteriia</taxon>
        <taxon>Flavobacteriales</taxon>
        <taxon>Flavobacteriaceae</taxon>
        <taxon>Asprobacillus</taxon>
    </lineage>
</organism>
<gene>
    <name evidence="2" type="ORF">RQM59_09165</name>
</gene>